<name>A0A3Q2YSS2_HIPCM</name>
<dbReference type="Ensembl" id="ENSHCOT00000024765.1">
    <property type="protein sequence ID" value="ENSHCOP00000016587.1"/>
    <property type="gene ID" value="ENSHCOG00000020353.1"/>
</dbReference>
<dbReference type="InterPro" id="IPR001007">
    <property type="entry name" value="VWF_dom"/>
</dbReference>
<dbReference type="GO" id="GO:0005615">
    <property type="term" value="C:extracellular space"/>
    <property type="evidence" value="ECO:0007669"/>
    <property type="project" value="TreeGrafter"/>
</dbReference>
<keyword evidence="2" id="KW-0964">Secreted</keyword>
<dbReference type="AlphaFoldDB" id="A0A3Q2YSS2"/>
<keyword evidence="5" id="KW-0325">Glycoprotein</keyword>
<evidence type="ECO:0000256" key="4">
    <source>
        <dbReference type="ARBA" id="ARBA00023157"/>
    </source>
</evidence>
<dbReference type="PANTHER" id="PTHR11339">
    <property type="entry name" value="EXTRACELLULAR MATRIX GLYCOPROTEIN RELATED"/>
    <property type="match status" value="1"/>
</dbReference>
<dbReference type="PROSITE" id="PS51233">
    <property type="entry name" value="VWFD"/>
    <property type="match status" value="2"/>
</dbReference>
<evidence type="ECO:0000313" key="7">
    <source>
        <dbReference type="Ensembl" id="ENSHCOP00000016587.1"/>
    </source>
</evidence>
<comment type="subcellular location">
    <subcellularLocation>
        <location evidence="1">Secreted</location>
    </subcellularLocation>
</comment>
<accession>A0A3Q2YSS2</accession>
<protein>
    <recommendedName>
        <fullName evidence="6">VWFD domain-containing protein</fullName>
    </recommendedName>
</protein>
<dbReference type="SMART" id="SM00216">
    <property type="entry name" value="VWD"/>
    <property type="match status" value="1"/>
</dbReference>
<dbReference type="STRING" id="109280.ENSHCOP00000016587"/>
<dbReference type="Pfam" id="PF08742">
    <property type="entry name" value="C8"/>
    <property type="match status" value="1"/>
</dbReference>
<dbReference type="InterPro" id="IPR001846">
    <property type="entry name" value="VWF_type-D"/>
</dbReference>
<dbReference type="GO" id="GO:0031012">
    <property type="term" value="C:extracellular matrix"/>
    <property type="evidence" value="ECO:0007669"/>
    <property type="project" value="TreeGrafter"/>
</dbReference>
<dbReference type="Gene3D" id="2.10.25.10">
    <property type="entry name" value="Laminin"/>
    <property type="match status" value="1"/>
</dbReference>
<sequence length="391" mass="43787">SHDDQFCSTWGNYHFRTFDGEFFQLRSNCNYLLASNCKGSYEDFNIQLQRQETGLAAPLKRECIIAHTWRLTHTCNNSSLSSVTLPFSQAGLSIVKTFSYVKFEATSGVVVMWNEEDTLWVELDAKYKNQTCGLCGDFNGPPEELDEAWKTNGPTDNCDETLPPFPQTCSIRAAFLSCHDRINSAAFVEACVRDLCSCKSNSTSCLCSTMAEYSRQCAHAGGAPQEWNAHLCAKKICPVNMEYKQCGSPCTDTCSDPQRSQVCEEHCVDGCFCPVGTVLDDIGDRGCLPVDQCSCMHNGTPYKPGESYSRACQTCCFVKCNDTDCPGVCSVLGGSHISTYDDKTYTFHGDCSYVLTKVRNLHCSSRIRFIFFLKMIVLFTHNRRQTVFYYI</sequence>
<evidence type="ECO:0000313" key="8">
    <source>
        <dbReference type="Proteomes" id="UP000264820"/>
    </source>
</evidence>
<dbReference type="Pfam" id="PF01826">
    <property type="entry name" value="TIL"/>
    <property type="match status" value="1"/>
</dbReference>
<evidence type="ECO:0000256" key="5">
    <source>
        <dbReference type="ARBA" id="ARBA00023180"/>
    </source>
</evidence>
<reference evidence="7" key="1">
    <citation type="submission" date="2025-08" db="UniProtKB">
        <authorList>
            <consortium name="Ensembl"/>
        </authorList>
    </citation>
    <scope>IDENTIFICATION</scope>
</reference>
<dbReference type="SMART" id="SM00832">
    <property type="entry name" value="C8"/>
    <property type="match status" value="1"/>
</dbReference>
<dbReference type="FunFam" id="2.10.25.10:FF:000153">
    <property type="entry name" value="MUC5B isoform 1"/>
    <property type="match status" value="1"/>
</dbReference>
<feature type="domain" description="VWFD" evidence="6">
    <location>
        <begin position="327"/>
        <end position="391"/>
    </location>
</feature>
<keyword evidence="8" id="KW-1185">Reference proteome</keyword>
<evidence type="ECO:0000256" key="2">
    <source>
        <dbReference type="ARBA" id="ARBA00022525"/>
    </source>
</evidence>
<dbReference type="InterPro" id="IPR036084">
    <property type="entry name" value="Ser_inhib-like_sf"/>
</dbReference>
<organism evidence="7 8">
    <name type="scientific">Hippocampus comes</name>
    <name type="common">Tiger tail seahorse</name>
    <dbReference type="NCBI Taxonomy" id="109280"/>
    <lineage>
        <taxon>Eukaryota</taxon>
        <taxon>Metazoa</taxon>
        <taxon>Chordata</taxon>
        <taxon>Craniata</taxon>
        <taxon>Vertebrata</taxon>
        <taxon>Euteleostomi</taxon>
        <taxon>Actinopterygii</taxon>
        <taxon>Neopterygii</taxon>
        <taxon>Teleostei</taxon>
        <taxon>Neoteleostei</taxon>
        <taxon>Acanthomorphata</taxon>
        <taxon>Syngnathiaria</taxon>
        <taxon>Syngnathiformes</taxon>
        <taxon>Syngnathoidei</taxon>
        <taxon>Syngnathidae</taxon>
        <taxon>Hippocampus</taxon>
    </lineage>
</organism>
<dbReference type="CDD" id="cd19941">
    <property type="entry name" value="TIL"/>
    <property type="match status" value="1"/>
</dbReference>
<feature type="domain" description="VWFD" evidence="6">
    <location>
        <begin position="5"/>
        <end position="179"/>
    </location>
</feature>
<dbReference type="Pfam" id="PF00094">
    <property type="entry name" value="VWD"/>
    <property type="match status" value="2"/>
</dbReference>
<evidence type="ECO:0000256" key="1">
    <source>
        <dbReference type="ARBA" id="ARBA00004613"/>
    </source>
</evidence>
<evidence type="ECO:0000256" key="3">
    <source>
        <dbReference type="ARBA" id="ARBA00022737"/>
    </source>
</evidence>
<dbReference type="InterPro" id="IPR002919">
    <property type="entry name" value="TIL_dom"/>
</dbReference>
<dbReference type="InterPro" id="IPR014853">
    <property type="entry name" value="VWF/SSPO/ZAN-like_Cys-rich_dom"/>
</dbReference>
<keyword evidence="4" id="KW-1015">Disulfide bond</keyword>
<dbReference type="Proteomes" id="UP000264820">
    <property type="component" value="Unplaced"/>
</dbReference>
<keyword evidence="3" id="KW-0677">Repeat</keyword>
<dbReference type="SMART" id="SM00215">
    <property type="entry name" value="VWC_out"/>
    <property type="match status" value="1"/>
</dbReference>
<reference evidence="7" key="2">
    <citation type="submission" date="2025-09" db="UniProtKB">
        <authorList>
            <consortium name="Ensembl"/>
        </authorList>
    </citation>
    <scope>IDENTIFICATION</scope>
</reference>
<dbReference type="OMA" id="KINNEPA"/>
<dbReference type="GeneTree" id="ENSGT00940000156076"/>
<dbReference type="InterPro" id="IPR050780">
    <property type="entry name" value="Mucin_vWF_Thrombospondin_sf"/>
</dbReference>
<proteinExistence type="predicted"/>
<dbReference type="PANTHER" id="PTHR11339:SF408">
    <property type="entry name" value="MUCIN-5B"/>
    <property type="match status" value="1"/>
</dbReference>
<evidence type="ECO:0000259" key="6">
    <source>
        <dbReference type="PROSITE" id="PS51233"/>
    </source>
</evidence>
<dbReference type="SUPFAM" id="SSF57567">
    <property type="entry name" value="Serine protease inhibitors"/>
    <property type="match status" value="1"/>
</dbReference>